<organism evidence="2 3">
    <name type="scientific">Gordonia phage GMA6</name>
    <dbReference type="NCBI Taxonomy" id="1647285"/>
    <lineage>
        <taxon>Viruses</taxon>
        <taxon>Duplodnaviria</taxon>
        <taxon>Heunggongvirae</taxon>
        <taxon>Uroviricota</taxon>
        <taxon>Caudoviricetes</taxon>
        <taxon>Bendigovirus</taxon>
        <taxon>Bendigovirus GMA6</taxon>
    </lineage>
</organism>
<dbReference type="GeneID" id="28801117"/>
<dbReference type="Proteomes" id="UP000203886">
    <property type="component" value="Segment"/>
</dbReference>
<protein>
    <submittedName>
        <fullName evidence="2">Uncharacterized protein</fullName>
    </submittedName>
</protein>
<dbReference type="EMBL" id="KR063280">
    <property type="protein sequence ID" value="AKL88348.1"/>
    <property type="molecule type" value="Genomic_DNA"/>
</dbReference>
<feature type="compositionally biased region" description="Basic and acidic residues" evidence="1">
    <location>
        <begin position="230"/>
        <end position="258"/>
    </location>
</feature>
<evidence type="ECO:0000256" key="1">
    <source>
        <dbReference type="SAM" id="MobiDB-lite"/>
    </source>
</evidence>
<gene>
    <name evidence="2" type="ORF">GMA6_67</name>
</gene>
<reference evidence="2 3" key="1">
    <citation type="journal article" date="2015" name="PLoS ONE">
        <title>Lysis to Kill: Evaluation of the Lytic Abilities, and Genomics of Nine Bacteriophages Infective for Gordonia spp. and Their Potential Use in Activated Sludge Foam Biocontrol.</title>
        <authorList>
            <person name="Dyson Z.A."/>
            <person name="Tucci J."/>
            <person name="Seviour R.J."/>
            <person name="Petrovski S."/>
        </authorList>
    </citation>
    <scope>NUCLEOTIDE SEQUENCE [LARGE SCALE GENOMIC DNA]</scope>
</reference>
<keyword evidence="3" id="KW-1185">Reference proteome</keyword>
<dbReference type="KEGG" id="vg:28801117"/>
<feature type="compositionally biased region" description="Basic and acidic residues" evidence="1">
    <location>
        <begin position="21"/>
        <end position="31"/>
    </location>
</feature>
<evidence type="ECO:0000313" key="3">
    <source>
        <dbReference type="Proteomes" id="UP000203886"/>
    </source>
</evidence>
<feature type="compositionally biased region" description="Basic residues" evidence="1">
    <location>
        <begin position="259"/>
        <end position="269"/>
    </location>
</feature>
<sequence length="269" mass="29898">MALTKKAPIKKVRRSKPVTQIDDKPKGEPKSEGVVVVDKAMEPYDGDLPDSMEHYRDDLHLIPVADRPSDPAFPKLAKGCYPPETYYVFDVETRRCTHMYSIDAQGVGIAWDVDYGGRYFTRITKPLRCPRFVEYCYDSSVALSNREDWNRAHKNYLGSLSSNVGGSDAQPDHRQAPRAKRPLQGKPAAKTAVSGGRTNVAPTTAPKKSLGQRKSLKRAPVERSTLLTDKGLDTRALDDAAKSMSERLTGKLGGSEKRPLKKKTLRKRG</sequence>
<feature type="region of interest" description="Disordered" evidence="1">
    <location>
        <begin position="162"/>
        <end position="269"/>
    </location>
</feature>
<dbReference type="RefSeq" id="YP_009273549.1">
    <property type="nucleotide sequence ID" value="NC_030906.1"/>
</dbReference>
<proteinExistence type="predicted"/>
<evidence type="ECO:0000313" key="2">
    <source>
        <dbReference type="EMBL" id="AKL88348.1"/>
    </source>
</evidence>
<feature type="region of interest" description="Disordered" evidence="1">
    <location>
        <begin position="1"/>
        <end position="33"/>
    </location>
</feature>
<accession>A0A0K0NL87</accession>
<name>A0A0K0NL87_9CAUD</name>
<feature type="compositionally biased region" description="Basic residues" evidence="1">
    <location>
        <begin position="7"/>
        <end position="16"/>
    </location>
</feature>